<evidence type="ECO:0000256" key="2">
    <source>
        <dbReference type="SAM" id="Phobius"/>
    </source>
</evidence>
<dbReference type="HOGENOM" id="CLU_121070_0_0_1"/>
<evidence type="ECO:0000313" key="3">
    <source>
        <dbReference type="EMBL" id="KFH46358.1"/>
    </source>
</evidence>
<comment type="caution">
    <text evidence="3">The sequence shown here is derived from an EMBL/GenBank/DDBJ whole genome shotgun (WGS) entry which is preliminary data.</text>
</comment>
<dbReference type="Proteomes" id="UP000029964">
    <property type="component" value="Unassembled WGS sequence"/>
</dbReference>
<keyword evidence="2" id="KW-0472">Membrane</keyword>
<proteinExistence type="predicted"/>
<sequence>MILPRNDLPDDMAGDAGGTTAPGVESGTEGGALGGSGSAVSMSTGGLVAIVVVVVVVAILGIVTGTLFFVAKKREWTMKETLRRSARKVKTALTPRRAEFPSSVKDPQHSSTRRGRARIPDDVPPTPKWRSGDVEKGQSSTRIESNGRK</sequence>
<gene>
    <name evidence="3" type="ORF">ACRE_027720</name>
</gene>
<dbReference type="OrthoDB" id="5425637at2759"/>
<organism evidence="3 4">
    <name type="scientific">Hapsidospora chrysogenum (strain ATCC 11550 / CBS 779.69 / DSM 880 / IAM 14645 / JCM 23072 / IMI 49137)</name>
    <name type="common">Acremonium chrysogenum</name>
    <dbReference type="NCBI Taxonomy" id="857340"/>
    <lineage>
        <taxon>Eukaryota</taxon>
        <taxon>Fungi</taxon>
        <taxon>Dikarya</taxon>
        <taxon>Ascomycota</taxon>
        <taxon>Pezizomycotina</taxon>
        <taxon>Sordariomycetes</taxon>
        <taxon>Hypocreomycetidae</taxon>
        <taxon>Hypocreales</taxon>
        <taxon>Bionectriaceae</taxon>
        <taxon>Hapsidospora</taxon>
    </lineage>
</organism>
<feature type="compositionally biased region" description="Polar residues" evidence="1">
    <location>
        <begin position="137"/>
        <end position="149"/>
    </location>
</feature>
<keyword evidence="4" id="KW-1185">Reference proteome</keyword>
<reference evidence="4" key="1">
    <citation type="journal article" date="2014" name="Genome Announc.">
        <title>Genome sequence and annotation of Acremonium chrysogenum, producer of the beta-lactam antibiotic cephalosporin C.</title>
        <authorList>
            <person name="Terfehr D."/>
            <person name="Dahlmann T.A."/>
            <person name="Specht T."/>
            <person name="Zadra I."/>
            <person name="Kuernsteiner H."/>
            <person name="Kueck U."/>
        </authorList>
    </citation>
    <scope>NUCLEOTIDE SEQUENCE [LARGE SCALE GENOMIC DNA]</scope>
    <source>
        <strain evidence="4">ATCC 11550 / CBS 779.69 / DSM 880 / IAM 14645 / JCM 23072 / IMI 49137</strain>
    </source>
</reference>
<feature type="transmembrane region" description="Helical" evidence="2">
    <location>
        <begin position="47"/>
        <end position="70"/>
    </location>
</feature>
<protein>
    <submittedName>
        <fullName evidence="3">Uncharacterized protein</fullName>
    </submittedName>
</protein>
<feature type="compositionally biased region" description="Gly residues" evidence="1">
    <location>
        <begin position="28"/>
        <end position="37"/>
    </location>
</feature>
<name>A0A086TAH6_HAPC1</name>
<keyword evidence="2" id="KW-1133">Transmembrane helix</keyword>
<accession>A0A086TAH6</accession>
<feature type="region of interest" description="Disordered" evidence="1">
    <location>
        <begin position="1"/>
        <end position="38"/>
    </location>
</feature>
<evidence type="ECO:0000313" key="4">
    <source>
        <dbReference type="Proteomes" id="UP000029964"/>
    </source>
</evidence>
<feature type="region of interest" description="Disordered" evidence="1">
    <location>
        <begin position="81"/>
        <end position="149"/>
    </location>
</feature>
<keyword evidence="2" id="KW-0812">Transmembrane</keyword>
<dbReference type="EMBL" id="JPKY01000020">
    <property type="protein sequence ID" value="KFH46358.1"/>
    <property type="molecule type" value="Genomic_DNA"/>
</dbReference>
<dbReference type="AlphaFoldDB" id="A0A086TAH6"/>
<evidence type="ECO:0000256" key="1">
    <source>
        <dbReference type="SAM" id="MobiDB-lite"/>
    </source>
</evidence>